<keyword evidence="6" id="KW-0028">Amino-acid biosynthesis</keyword>
<reference evidence="8 9" key="1">
    <citation type="submission" date="2016-09" db="EMBL/GenBank/DDBJ databases">
        <title>Extensive genetic diversity and differential bi-allelic expression allows diatom success in the polar Southern Ocean.</title>
        <authorList>
            <consortium name="DOE Joint Genome Institute"/>
            <person name="Mock T."/>
            <person name="Otillar R.P."/>
            <person name="Strauss J."/>
            <person name="Dupont C."/>
            <person name="Frickenhaus S."/>
            <person name="Maumus F."/>
            <person name="Mcmullan M."/>
            <person name="Sanges R."/>
            <person name="Schmutz J."/>
            <person name="Toseland A."/>
            <person name="Valas R."/>
            <person name="Veluchamy A."/>
            <person name="Ward B.J."/>
            <person name="Allen A."/>
            <person name="Barry K."/>
            <person name="Falciatore A."/>
            <person name="Ferrante M."/>
            <person name="Fortunato A.E."/>
            <person name="Gloeckner G."/>
            <person name="Gruber A."/>
            <person name="Hipkin R."/>
            <person name="Janech M."/>
            <person name="Kroth P."/>
            <person name="Leese F."/>
            <person name="Lindquist E."/>
            <person name="Lyon B.R."/>
            <person name="Martin J."/>
            <person name="Mayer C."/>
            <person name="Parker M."/>
            <person name="Quesneville H."/>
            <person name="Raymond J."/>
            <person name="Uhlig C."/>
            <person name="Valentin K.U."/>
            <person name="Worden A.Z."/>
            <person name="Armbrust E.V."/>
            <person name="Bowler C."/>
            <person name="Green B."/>
            <person name="Moulton V."/>
            <person name="Van Oosterhout C."/>
            <person name="Grigoriev I."/>
        </authorList>
    </citation>
    <scope>NUCLEOTIDE SEQUENCE [LARGE SCALE GENOMIC DNA]</scope>
    <source>
        <strain evidence="8 9">CCMP1102</strain>
    </source>
</reference>
<dbReference type="InterPro" id="IPR013785">
    <property type="entry name" value="Aldolase_TIM"/>
</dbReference>
<gene>
    <name evidence="8" type="primary">DHS2</name>
    <name evidence="8" type="ORF">FRACYDRAFT_276164</name>
</gene>
<proteinExistence type="inferred from homology"/>
<dbReference type="Proteomes" id="UP000095751">
    <property type="component" value="Unassembled WGS sequence"/>
</dbReference>
<evidence type="ECO:0000313" key="8">
    <source>
        <dbReference type="EMBL" id="OEU14154.1"/>
    </source>
</evidence>
<comment type="pathway">
    <text evidence="1 6">Metabolic intermediate biosynthesis; chorismate biosynthesis; chorismate from D-erythrose 4-phosphate and phosphoenolpyruvate: step 1/7.</text>
</comment>
<dbReference type="EC" id="2.5.1.54" evidence="6"/>
<dbReference type="OrthoDB" id="2338at2759"/>
<dbReference type="GO" id="GO:0008652">
    <property type="term" value="P:amino acid biosynthetic process"/>
    <property type="evidence" value="ECO:0007669"/>
    <property type="project" value="UniProtKB-KW"/>
</dbReference>
<dbReference type="Gene3D" id="3.20.20.70">
    <property type="entry name" value="Aldolase class I"/>
    <property type="match status" value="1"/>
</dbReference>
<dbReference type="PANTHER" id="PTHR21337:SF0">
    <property type="entry name" value="PHOSPHO-2-DEHYDRO-3-DEOXYHEPTONATE ALDOLASE"/>
    <property type="match status" value="1"/>
</dbReference>
<feature type="chain" id="PRO_5009192771" description="Phospho-2-dehydro-3-deoxyheptonate aldolase" evidence="7">
    <location>
        <begin position="26"/>
        <end position="515"/>
    </location>
</feature>
<comment type="similarity">
    <text evidence="2 6">Belongs to the class-II DAHP synthase family.</text>
</comment>
<organism evidence="8 9">
    <name type="scientific">Fragilariopsis cylindrus CCMP1102</name>
    <dbReference type="NCBI Taxonomy" id="635003"/>
    <lineage>
        <taxon>Eukaryota</taxon>
        <taxon>Sar</taxon>
        <taxon>Stramenopiles</taxon>
        <taxon>Ochrophyta</taxon>
        <taxon>Bacillariophyta</taxon>
        <taxon>Bacillariophyceae</taxon>
        <taxon>Bacillariophycidae</taxon>
        <taxon>Bacillariales</taxon>
        <taxon>Bacillariaceae</taxon>
        <taxon>Fragilariopsis</taxon>
    </lineage>
</organism>
<dbReference type="UniPathway" id="UPA00053">
    <property type="reaction ID" value="UER00084"/>
</dbReference>
<keyword evidence="9" id="KW-1185">Reference proteome</keyword>
<dbReference type="InParanoid" id="A0A1E7F7R5"/>
<dbReference type="InterPro" id="IPR002480">
    <property type="entry name" value="DAHP_synth_2"/>
</dbReference>
<dbReference type="EMBL" id="KV784361">
    <property type="protein sequence ID" value="OEU14154.1"/>
    <property type="molecule type" value="Genomic_DNA"/>
</dbReference>
<evidence type="ECO:0000256" key="4">
    <source>
        <dbReference type="ARBA" id="ARBA00047508"/>
    </source>
</evidence>
<comment type="catalytic activity">
    <reaction evidence="4 6">
        <text>D-erythrose 4-phosphate + phosphoenolpyruvate + H2O = 7-phospho-2-dehydro-3-deoxy-D-arabino-heptonate + phosphate</text>
        <dbReference type="Rhea" id="RHEA:14717"/>
        <dbReference type="ChEBI" id="CHEBI:15377"/>
        <dbReference type="ChEBI" id="CHEBI:16897"/>
        <dbReference type="ChEBI" id="CHEBI:43474"/>
        <dbReference type="ChEBI" id="CHEBI:58394"/>
        <dbReference type="ChEBI" id="CHEBI:58702"/>
        <dbReference type="EC" id="2.5.1.54"/>
    </reaction>
</comment>
<feature type="signal peptide" evidence="7">
    <location>
        <begin position="1"/>
        <end position="25"/>
    </location>
</feature>
<feature type="binding site" evidence="5">
    <location>
        <position position="374"/>
    </location>
    <ligand>
        <name>phosphoenolpyruvate</name>
        <dbReference type="ChEBI" id="CHEBI:58702"/>
    </ligand>
</feature>
<accession>A0A1E7F7R5</accession>
<dbReference type="NCBIfam" id="TIGR01358">
    <property type="entry name" value="DAHP_synth_II"/>
    <property type="match status" value="1"/>
</dbReference>
<evidence type="ECO:0000256" key="6">
    <source>
        <dbReference type="RuleBase" id="RU363071"/>
    </source>
</evidence>
<feature type="binding site" evidence="5">
    <location>
        <position position="121"/>
    </location>
    <ligand>
        <name>Mn(2+)</name>
        <dbReference type="ChEBI" id="CHEBI:29035"/>
    </ligand>
</feature>
<evidence type="ECO:0000256" key="5">
    <source>
        <dbReference type="PIRSR" id="PIRSR602480-1"/>
    </source>
</evidence>
<feature type="binding site" evidence="5">
    <location>
        <position position="343"/>
    </location>
    <ligand>
        <name>phosphoenolpyruvate</name>
        <dbReference type="ChEBI" id="CHEBI:58702"/>
    </ligand>
</feature>
<protein>
    <recommendedName>
        <fullName evidence="6">Phospho-2-dehydro-3-deoxyheptonate aldolase</fullName>
        <ecNumber evidence="6">2.5.1.54</ecNumber>
    </recommendedName>
</protein>
<dbReference type="AlphaFoldDB" id="A0A1E7F7R5"/>
<keyword evidence="3 6" id="KW-0808">Transferase</keyword>
<dbReference type="GO" id="GO:0003849">
    <property type="term" value="F:3-deoxy-7-phosphoheptulonate synthase activity"/>
    <property type="evidence" value="ECO:0007669"/>
    <property type="project" value="UniProtKB-EC"/>
</dbReference>
<feature type="binding site" evidence="5">
    <location>
        <position position="406"/>
    </location>
    <ligand>
        <name>Mn(2+)</name>
        <dbReference type="ChEBI" id="CHEBI:29035"/>
    </ligand>
</feature>
<evidence type="ECO:0000256" key="2">
    <source>
        <dbReference type="ARBA" id="ARBA00008911"/>
    </source>
</evidence>
<keyword evidence="5" id="KW-0104">Cadmium</keyword>
<feature type="binding site" evidence="5">
    <location>
        <begin position="320"/>
        <end position="321"/>
    </location>
    <ligand>
        <name>phosphoenolpyruvate</name>
        <dbReference type="ChEBI" id="CHEBI:58702"/>
    </ligand>
</feature>
<keyword evidence="5" id="KW-0464">Manganese</keyword>
<dbReference type="Pfam" id="PF01474">
    <property type="entry name" value="DAHP_synth_2"/>
    <property type="match status" value="1"/>
</dbReference>
<dbReference type="SUPFAM" id="SSF51569">
    <property type="entry name" value="Aldolase"/>
    <property type="match status" value="1"/>
</dbReference>
<keyword evidence="6" id="KW-0057">Aromatic amino acid biosynthesis</keyword>
<sequence length="515" mass="57077">MMQHKRILLNLVVVAIASMTTTTTAMVLREPASRKVIVKAVDSSKSVASSKAKKGEWSPSSWRAKEAKQIPIYLDQEALEEVERELSKSAPLVFAGEVRTLSEQLALASQGKTFVLFGGDCAESFDEFSVNHIQDTFRVILQMSLILTHGGSKPVVKIGRMAGQFAKPRSSSTETIDGVTLPSYQGDNINQESPFTAEARMANPRRMVEAYDQCTQTLNILRAFSSGGYANLSRLHAWTLDFVEGTPAGSKYRKLASVVEESLRFMNAIGVDLESPTMQKVDFYTAHECLLLQYEEAMTRIDSTSGKYYDTSAHLLWVGERTRQPGFAHFEFVRGLENPLGVKISDKASPEDVLEILNTFNPDNIPGRVTLITRMTAEGIRTKLPAIIKAVQKEDKNVVWVSDPVHGNGFQAENGYKTRSFDDIRDELVAFFDVHRECGSHAGGIHLEMTGKDVTECIGGDTNAVTMEGERGLASKYETHCDPRLNASQSIELAFCVAEKLRESSHRAPMVYKME</sequence>
<comment type="cofactor">
    <cofactor evidence="5">
        <name>Mn(2+)</name>
        <dbReference type="ChEBI" id="CHEBI:29035"/>
    </cofactor>
    <cofactor evidence="5">
        <name>Co(2+)</name>
        <dbReference type="ChEBI" id="CHEBI:48828"/>
    </cofactor>
    <cofactor evidence="5">
        <name>Cd(2+)</name>
        <dbReference type="ChEBI" id="CHEBI:48775"/>
    </cofactor>
    <text evidence="5">Binds 1 divalent cation per subunit. The enzyme is active with manganese, cobalt or cadmium ions.</text>
</comment>
<name>A0A1E7F7R5_9STRA</name>
<evidence type="ECO:0000256" key="7">
    <source>
        <dbReference type="SAM" id="SignalP"/>
    </source>
</evidence>
<feature type="binding site" evidence="5">
    <location>
        <position position="448"/>
    </location>
    <ligand>
        <name>Mn(2+)</name>
        <dbReference type="ChEBI" id="CHEBI:29035"/>
    </ligand>
</feature>
<feature type="binding site" evidence="5">
    <location>
        <position position="160"/>
    </location>
    <ligand>
        <name>phosphoenolpyruvate</name>
        <dbReference type="ChEBI" id="CHEBI:58702"/>
    </ligand>
</feature>
<dbReference type="PANTHER" id="PTHR21337">
    <property type="entry name" value="PHOSPHO-2-DEHYDRO-3-DEOXYHEPTONATE ALDOLASE 1, 2"/>
    <property type="match status" value="1"/>
</dbReference>
<evidence type="ECO:0000256" key="3">
    <source>
        <dbReference type="ARBA" id="ARBA00022679"/>
    </source>
</evidence>
<keyword evidence="5" id="KW-0170">Cobalt</keyword>
<dbReference type="GO" id="GO:0009423">
    <property type="term" value="P:chorismate biosynthetic process"/>
    <property type="evidence" value="ECO:0007669"/>
    <property type="project" value="UniProtKB-UniPathway"/>
</dbReference>
<dbReference type="GO" id="GO:0009073">
    <property type="term" value="P:aromatic amino acid family biosynthetic process"/>
    <property type="evidence" value="ECO:0007669"/>
    <property type="project" value="UniProtKB-KW"/>
</dbReference>
<feature type="binding site" evidence="5">
    <location>
        <position position="482"/>
    </location>
    <ligand>
        <name>Mn(2+)</name>
        <dbReference type="ChEBI" id="CHEBI:29035"/>
    </ligand>
</feature>
<evidence type="ECO:0000313" key="9">
    <source>
        <dbReference type="Proteomes" id="UP000095751"/>
    </source>
</evidence>
<keyword evidence="7" id="KW-0732">Signal</keyword>
<dbReference type="KEGG" id="fcy:FRACYDRAFT_276164"/>
<evidence type="ECO:0000256" key="1">
    <source>
        <dbReference type="ARBA" id="ARBA00004688"/>
    </source>
</evidence>